<evidence type="ECO:0000259" key="2">
    <source>
        <dbReference type="Pfam" id="PF01935"/>
    </source>
</evidence>
<feature type="domain" description="DUF8128" evidence="3">
    <location>
        <begin position="89"/>
        <end position="351"/>
    </location>
</feature>
<evidence type="ECO:0000256" key="1">
    <source>
        <dbReference type="SAM" id="Phobius"/>
    </source>
</evidence>
<dbReference type="CDD" id="cd01127">
    <property type="entry name" value="TrwB_TraG_TraD_VirD4"/>
    <property type="match status" value="1"/>
</dbReference>
<keyword evidence="1" id="KW-1133">Transmembrane helix</keyword>
<feature type="transmembrane region" description="Helical" evidence="1">
    <location>
        <begin position="6"/>
        <end position="25"/>
    </location>
</feature>
<reference evidence="5" key="1">
    <citation type="submission" date="2017-09" db="EMBL/GenBank/DDBJ databases">
        <title>Depth-based differentiation of microbial function through sediment-hosted aquifers and enrichment of novel symbionts in the deep terrestrial subsurface.</title>
        <authorList>
            <person name="Probst A.J."/>
            <person name="Ladd B."/>
            <person name="Jarett J.K."/>
            <person name="Geller-Mcgrath D.E."/>
            <person name="Sieber C.M.K."/>
            <person name="Emerson J.B."/>
            <person name="Anantharaman K."/>
            <person name="Thomas B.C."/>
            <person name="Malmstrom R."/>
            <person name="Stieglmeier M."/>
            <person name="Klingl A."/>
            <person name="Woyke T."/>
            <person name="Ryan C.M."/>
            <person name="Banfield J.F."/>
        </authorList>
    </citation>
    <scope>NUCLEOTIDE SEQUENCE [LARGE SCALE GENOMIC DNA]</scope>
</reference>
<dbReference type="PANTHER" id="PTHR30121:SF6">
    <property type="entry name" value="SLR6007 PROTEIN"/>
    <property type="match status" value="1"/>
</dbReference>
<accession>A0A2H9N645</accession>
<evidence type="ECO:0000313" key="4">
    <source>
        <dbReference type="EMBL" id="PIX29386.1"/>
    </source>
</evidence>
<evidence type="ECO:0000259" key="3">
    <source>
        <dbReference type="Pfam" id="PF26449"/>
    </source>
</evidence>
<dbReference type="InterPro" id="IPR027417">
    <property type="entry name" value="P-loop_NTPase"/>
</dbReference>
<feature type="domain" description="Helicase HerA central" evidence="2">
    <location>
        <begin position="396"/>
        <end position="435"/>
    </location>
</feature>
<keyword evidence="1" id="KW-0472">Membrane</keyword>
<dbReference type="EMBL" id="PFIJ01000002">
    <property type="protein sequence ID" value="PIX29386.1"/>
    <property type="molecule type" value="Genomic_DNA"/>
</dbReference>
<dbReference type="Proteomes" id="UP000236842">
    <property type="component" value="Unassembled WGS sequence"/>
</dbReference>
<gene>
    <name evidence="4" type="ORF">COZ64_00115</name>
</gene>
<dbReference type="AlphaFoldDB" id="A0A2H9N645"/>
<proteinExistence type="predicted"/>
<dbReference type="PANTHER" id="PTHR30121">
    <property type="entry name" value="UNCHARACTERIZED PROTEIN YJGR-RELATED"/>
    <property type="match status" value="1"/>
</dbReference>
<dbReference type="Pfam" id="PF26449">
    <property type="entry name" value="DUF8128"/>
    <property type="match status" value="1"/>
</dbReference>
<protein>
    <submittedName>
        <fullName evidence="4">Uncharacterized protein</fullName>
    </submittedName>
</protein>
<evidence type="ECO:0000313" key="5">
    <source>
        <dbReference type="Proteomes" id="UP000236842"/>
    </source>
</evidence>
<dbReference type="Pfam" id="PF01935">
    <property type="entry name" value="DUF87"/>
    <property type="match status" value="1"/>
</dbReference>
<organism evidence="4 5">
    <name type="scientific">Candidatus Brennerbacteria bacterium CG_4_8_14_3_um_filter_43_14</name>
    <dbReference type="NCBI Taxonomy" id="1974521"/>
    <lineage>
        <taxon>Bacteria</taxon>
        <taxon>Candidatus Brenneribacteriota</taxon>
    </lineage>
</organism>
<sequence>MSAEVALVIVAIVCVPSIAAVWYFIHIWQEKKGLRTVLQYKLVHVALYRPLEQDKRDWKQEIALSEQLFTSLASFKLPPVMEIAVHNISEEIHFYFAVGRAEVDSLIRLIQAFWPRATVEPTQDYNIFNPTGGSIIAALKQTKEKILSIKTFDTTEEDSLLPILNIFSSLLKQGDGIAMQIIFKKAGSGAAKKMKKALEEMQKGESLKKALEKADSTPLKELGETFIKSFSVQQKPAEEKKQEKKETVDQETITLISKKLGKPLLDVNIRFVISCENEERANTFLNQLQSIYPLYTEVKGNGLELQPYSGKKELKSAYDYSFRYFRNDQKLVLNTQELASVAHLPTQTILSLSKVQQVKSRTAAPPIELPQEGLLLGTSVYRSERKPAYMLTEDRFRHMYVIGQTGTGKSTFLKNLMKQDIENNNGIAFIDPHGDDAENVLTFIPESRMQDVVYFNPADIEHPMAFNMLEYDRTKPQQRTFIANELIEIIGKIYDLKETGGPMFEQYLKNALFLLMLDPIISPTILDVQRVFSDTNFRQELLGRCPDPAVVMFWKKEAEKAGGDWSLSNMSIWVNSKLTPFISNDYIKPIIGQEKSTLDFKDILAHKKILVINLSKGKLGETNAFFLGLLIVGKILMYAMEREASERTDFYFYIDEFQNVVTKTISSILSEARKFRLALHIAHQYIAQIPEDVKNAVFGNVGTIVAFRIEIKDADAIKDYFKPNFDQQDLIRLDNMNAYIRPLIQGKTASAFNIFIDFPPRTDPQKVNKIQDLCRQKFTKPREQVIEAINAKYVSVKPPEPPTPAAPTNPFAV</sequence>
<keyword evidence="1" id="KW-0812">Transmembrane</keyword>
<dbReference type="Gene3D" id="3.40.50.300">
    <property type="entry name" value="P-loop containing nucleotide triphosphate hydrolases"/>
    <property type="match status" value="2"/>
</dbReference>
<dbReference type="SUPFAM" id="SSF52540">
    <property type="entry name" value="P-loop containing nucleoside triphosphate hydrolases"/>
    <property type="match status" value="1"/>
</dbReference>
<dbReference type="InterPro" id="IPR058441">
    <property type="entry name" value="DUF8128"/>
</dbReference>
<dbReference type="InterPro" id="IPR002789">
    <property type="entry name" value="HerA_central"/>
</dbReference>
<name>A0A2H9N645_9BACT</name>
<comment type="caution">
    <text evidence="4">The sequence shown here is derived from an EMBL/GenBank/DDBJ whole genome shotgun (WGS) entry which is preliminary data.</text>
</comment>
<dbReference type="InterPro" id="IPR051162">
    <property type="entry name" value="T4SS_component"/>
</dbReference>